<keyword evidence="2" id="KW-1185">Reference proteome</keyword>
<proteinExistence type="predicted"/>
<organism evidence="1 2">
    <name type="scientific">Eumeta variegata</name>
    <name type="common">Bagworm moth</name>
    <name type="synonym">Eumeta japonica</name>
    <dbReference type="NCBI Taxonomy" id="151549"/>
    <lineage>
        <taxon>Eukaryota</taxon>
        <taxon>Metazoa</taxon>
        <taxon>Ecdysozoa</taxon>
        <taxon>Arthropoda</taxon>
        <taxon>Hexapoda</taxon>
        <taxon>Insecta</taxon>
        <taxon>Pterygota</taxon>
        <taxon>Neoptera</taxon>
        <taxon>Endopterygota</taxon>
        <taxon>Lepidoptera</taxon>
        <taxon>Glossata</taxon>
        <taxon>Ditrysia</taxon>
        <taxon>Tineoidea</taxon>
        <taxon>Psychidae</taxon>
        <taxon>Oiketicinae</taxon>
        <taxon>Eumeta</taxon>
    </lineage>
</organism>
<sequence length="151" mass="17475">MILYDFERCLKPEELFESFRMRSKTEALLKRLLTPGSKTLSTLSICDDANCRIEQENARLWLLLQKKTCWKIILCRVPHELALLKVGSSRCVYAIAAADESCFISMMIERKRVDRAWLSQTPTKVSDREVLAEFRSQIRLLDWSSGDDTLA</sequence>
<gene>
    <name evidence="1" type="ORF">EVAR_25939_1</name>
</gene>
<evidence type="ECO:0000313" key="2">
    <source>
        <dbReference type="Proteomes" id="UP000299102"/>
    </source>
</evidence>
<dbReference type="Proteomes" id="UP000299102">
    <property type="component" value="Unassembled WGS sequence"/>
</dbReference>
<accession>A0A4C1S9M3</accession>
<dbReference type="AlphaFoldDB" id="A0A4C1S9M3"/>
<name>A0A4C1S9M3_EUMVA</name>
<reference evidence="1 2" key="1">
    <citation type="journal article" date="2019" name="Commun. Biol.">
        <title>The bagworm genome reveals a unique fibroin gene that provides high tensile strength.</title>
        <authorList>
            <person name="Kono N."/>
            <person name="Nakamura H."/>
            <person name="Ohtoshi R."/>
            <person name="Tomita M."/>
            <person name="Numata K."/>
            <person name="Arakawa K."/>
        </authorList>
    </citation>
    <scope>NUCLEOTIDE SEQUENCE [LARGE SCALE GENOMIC DNA]</scope>
</reference>
<evidence type="ECO:0000313" key="1">
    <source>
        <dbReference type="EMBL" id="GBO98843.1"/>
    </source>
</evidence>
<protein>
    <submittedName>
        <fullName evidence="1">Uncharacterized protein</fullName>
    </submittedName>
</protein>
<comment type="caution">
    <text evidence="1">The sequence shown here is derived from an EMBL/GenBank/DDBJ whole genome shotgun (WGS) entry which is preliminary data.</text>
</comment>
<dbReference type="EMBL" id="BGZK01003216">
    <property type="protein sequence ID" value="GBO98843.1"/>
    <property type="molecule type" value="Genomic_DNA"/>
</dbReference>